<name>A0A1F6NUG6_9BACT</name>
<evidence type="ECO:0000313" key="2">
    <source>
        <dbReference type="Proteomes" id="UP000177907"/>
    </source>
</evidence>
<protein>
    <submittedName>
        <fullName evidence="1">Uncharacterized protein</fullName>
    </submittedName>
</protein>
<sequence>MRSEISSEVRGKNTDVAVDKLREYLATHYSYTNEDGADSVINERDAASVVALFPELSVAVVSEEIRKNNQWNEETRDNKVQNREIFLKTLDGEIKTYEDAVRMFPSLHAEEILDSFACGQSGILERKIKDGSIMTTEQCEKEFQWLLINSPVRYGQALLYLSQK</sequence>
<evidence type="ECO:0000313" key="1">
    <source>
        <dbReference type="EMBL" id="OGH87557.1"/>
    </source>
</evidence>
<comment type="caution">
    <text evidence="1">The sequence shown here is derived from an EMBL/GenBank/DDBJ whole genome shotgun (WGS) entry which is preliminary data.</text>
</comment>
<gene>
    <name evidence="1" type="ORF">A3J93_03470</name>
</gene>
<proteinExistence type="predicted"/>
<dbReference type="Proteomes" id="UP000177907">
    <property type="component" value="Unassembled WGS sequence"/>
</dbReference>
<dbReference type="AlphaFoldDB" id="A0A1F6NUG6"/>
<accession>A0A1F6NUG6</accession>
<organism evidence="1 2">
    <name type="scientific">Candidatus Magasanikbacteria bacterium RIFOXYC2_FULL_42_28</name>
    <dbReference type="NCBI Taxonomy" id="1798704"/>
    <lineage>
        <taxon>Bacteria</taxon>
        <taxon>Candidatus Magasanikiibacteriota</taxon>
    </lineage>
</organism>
<dbReference type="EMBL" id="MFQZ01000010">
    <property type="protein sequence ID" value="OGH87557.1"/>
    <property type="molecule type" value="Genomic_DNA"/>
</dbReference>
<dbReference type="STRING" id="1798704.A3J93_03470"/>
<reference evidence="1 2" key="1">
    <citation type="journal article" date="2016" name="Nat. Commun.">
        <title>Thousands of microbial genomes shed light on interconnected biogeochemical processes in an aquifer system.</title>
        <authorList>
            <person name="Anantharaman K."/>
            <person name="Brown C.T."/>
            <person name="Hug L.A."/>
            <person name="Sharon I."/>
            <person name="Castelle C.J."/>
            <person name="Probst A.J."/>
            <person name="Thomas B.C."/>
            <person name="Singh A."/>
            <person name="Wilkins M.J."/>
            <person name="Karaoz U."/>
            <person name="Brodie E.L."/>
            <person name="Williams K.H."/>
            <person name="Hubbard S.S."/>
            <person name="Banfield J.F."/>
        </authorList>
    </citation>
    <scope>NUCLEOTIDE SEQUENCE [LARGE SCALE GENOMIC DNA]</scope>
</reference>